<accession>A0ABU7E285</accession>
<gene>
    <name evidence="1" type="ORF">CHARACLAT_018161</name>
</gene>
<dbReference type="EMBL" id="JAHUTJ010042556">
    <property type="protein sequence ID" value="MED6281141.1"/>
    <property type="molecule type" value="Genomic_DNA"/>
</dbReference>
<organism evidence="1 2">
    <name type="scientific">Characodon lateralis</name>
    <dbReference type="NCBI Taxonomy" id="208331"/>
    <lineage>
        <taxon>Eukaryota</taxon>
        <taxon>Metazoa</taxon>
        <taxon>Chordata</taxon>
        <taxon>Craniata</taxon>
        <taxon>Vertebrata</taxon>
        <taxon>Euteleostomi</taxon>
        <taxon>Actinopterygii</taxon>
        <taxon>Neopterygii</taxon>
        <taxon>Teleostei</taxon>
        <taxon>Neoteleostei</taxon>
        <taxon>Acanthomorphata</taxon>
        <taxon>Ovalentaria</taxon>
        <taxon>Atherinomorphae</taxon>
        <taxon>Cyprinodontiformes</taxon>
        <taxon>Goodeidae</taxon>
        <taxon>Characodon</taxon>
    </lineage>
</organism>
<comment type="caution">
    <text evidence="1">The sequence shown here is derived from an EMBL/GenBank/DDBJ whole genome shotgun (WGS) entry which is preliminary data.</text>
</comment>
<reference evidence="1 2" key="1">
    <citation type="submission" date="2021-06" db="EMBL/GenBank/DDBJ databases">
        <authorList>
            <person name="Palmer J.M."/>
        </authorList>
    </citation>
    <scope>NUCLEOTIDE SEQUENCE [LARGE SCALE GENOMIC DNA]</scope>
    <source>
        <strain evidence="1 2">CL_MEX2019</strain>
        <tissue evidence="1">Muscle</tissue>
    </source>
</reference>
<sequence>MKARTFFFHILPSAKISVRRLKLYKNKRSEINHKTQISASLKNKKSKLQSFHKRWVGCNFVIMCDSNSNEEMELAEAILEFVIIKLFCIALIQKQRPHTMFYTPEQVYKS</sequence>
<protein>
    <submittedName>
        <fullName evidence="1">Uncharacterized protein</fullName>
    </submittedName>
</protein>
<proteinExistence type="predicted"/>
<evidence type="ECO:0000313" key="2">
    <source>
        <dbReference type="Proteomes" id="UP001352852"/>
    </source>
</evidence>
<name>A0ABU7E285_9TELE</name>
<dbReference type="Proteomes" id="UP001352852">
    <property type="component" value="Unassembled WGS sequence"/>
</dbReference>
<evidence type="ECO:0000313" key="1">
    <source>
        <dbReference type="EMBL" id="MED6281141.1"/>
    </source>
</evidence>
<keyword evidence="2" id="KW-1185">Reference proteome</keyword>